<dbReference type="Proteomes" id="UP001597120">
    <property type="component" value="Unassembled WGS sequence"/>
</dbReference>
<protein>
    <submittedName>
        <fullName evidence="8">ABC transporter permease</fullName>
    </submittedName>
</protein>
<evidence type="ECO:0000256" key="1">
    <source>
        <dbReference type="ARBA" id="ARBA00004141"/>
    </source>
</evidence>
<accession>A0ABW3D4R2</accession>
<feature type="transmembrane region" description="Helical" evidence="6">
    <location>
        <begin position="24"/>
        <end position="47"/>
    </location>
</feature>
<sequence>MNQTIWEFLMDRLPDIGKAFQEHLMIASAAMLFGCLVAIPVGVWLSANRVQWINSVIFTIANVLQTIPSLALLALLIPLFGIGTQPAIIALFLYSLMPLMRNTYSGFQAVDRNLLEAARGMGYSAGQRLLRIQLPLSFPYIMTGIRITAVYIINWTTLAALIGAGGLGQLILSGLAVNKKELIFTGAVIAVLLALLIDFLFGLLEKSVSSRMKVQASTDPS</sequence>
<keyword evidence="9" id="KW-1185">Reference proteome</keyword>
<dbReference type="EMBL" id="JBHTIU010000010">
    <property type="protein sequence ID" value="MFD0868216.1"/>
    <property type="molecule type" value="Genomic_DNA"/>
</dbReference>
<proteinExistence type="inferred from homology"/>
<evidence type="ECO:0000256" key="3">
    <source>
        <dbReference type="ARBA" id="ARBA00022692"/>
    </source>
</evidence>
<gene>
    <name evidence="8" type="ORF">ACFQ03_03575</name>
</gene>
<dbReference type="PROSITE" id="PS50928">
    <property type="entry name" value="ABC_TM1"/>
    <property type="match status" value="1"/>
</dbReference>
<evidence type="ECO:0000256" key="4">
    <source>
        <dbReference type="ARBA" id="ARBA00022989"/>
    </source>
</evidence>
<dbReference type="PANTHER" id="PTHR30177:SF4">
    <property type="entry name" value="OSMOPROTECTANT IMPORT PERMEASE PROTEIN OSMW"/>
    <property type="match status" value="1"/>
</dbReference>
<dbReference type="Gene3D" id="1.10.3720.10">
    <property type="entry name" value="MetI-like"/>
    <property type="match status" value="1"/>
</dbReference>
<organism evidence="8 9">
    <name type="scientific">Paenibacillus residui</name>
    <dbReference type="NCBI Taxonomy" id="629724"/>
    <lineage>
        <taxon>Bacteria</taxon>
        <taxon>Bacillati</taxon>
        <taxon>Bacillota</taxon>
        <taxon>Bacilli</taxon>
        <taxon>Bacillales</taxon>
        <taxon>Paenibacillaceae</taxon>
        <taxon>Paenibacillus</taxon>
    </lineage>
</organism>
<dbReference type="CDD" id="cd06261">
    <property type="entry name" value="TM_PBP2"/>
    <property type="match status" value="1"/>
</dbReference>
<keyword evidence="4 6" id="KW-1133">Transmembrane helix</keyword>
<comment type="caution">
    <text evidence="8">The sequence shown here is derived from an EMBL/GenBank/DDBJ whole genome shotgun (WGS) entry which is preliminary data.</text>
</comment>
<evidence type="ECO:0000256" key="2">
    <source>
        <dbReference type="ARBA" id="ARBA00022448"/>
    </source>
</evidence>
<reference evidence="9" key="1">
    <citation type="journal article" date="2019" name="Int. J. Syst. Evol. Microbiol.">
        <title>The Global Catalogue of Microorganisms (GCM) 10K type strain sequencing project: providing services to taxonomists for standard genome sequencing and annotation.</title>
        <authorList>
            <consortium name="The Broad Institute Genomics Platform"/>
            <consortium name="The Broad Institute Genome Sequencing Center for Infectious Disease"/>
            <person name="Wu L."/>
            <person name="Ma J."/>
        </authorList>
    </citation>
    <scope>NUCLEOTIDE SEQUENCE [LARGE SCALE GENOMIC DNA]</scope>
    <source>
        <strain evidence="9">CCUG 57263</strain>
    </source>
</reference>
<dbReference type="RefSeq" id="WP_144941200.1">
    <property type="nucleotide sequence ID" value="NZ_JBHTIU010000010.1"/>
</dbReference>
<dbReference type="Pfam" id="PF00528">
    <property type="entry name" value="BPD_transp_1"/>
    <property type="match status" value="1"/>
</dbReference>
<dbReference type="InterPro" id="IPR051204">
    <property type="entry name" value="ABC_transp_perm/SBD"/>
</dbReference>
<feature type="domain" description="ABC transmembrane type-1" evidence="7">
    <location>
        <begin position="20"/>
        <end position="201"/>
    </location>
</feature>
<evidence type="ECO:0000313" key="9">
    <source>
        <dbReference type="Proteomes" id="UP001597120"/>
    </source>
</evidence>
<comment type="subcellular location">
    <subcellularLocation>
        <location evidence="6">Cell membrane</location>
        <topology evidence="6">Multi-pass membrane protein</topology>
    </subcellularLocation>
    <subcellularLocation>
        <location evidence="1">Membrane</location>
        <topology evidence="1">Multi-pass membrane protein</topology>
    </subcellularLocation>
</comment>
<dbReference type="InterPro" id="IPR035906">
    <property type="entry name" value="MetI-like_sf"/>
</dbReference>
<evidence type="ECO:0000259" key="7">
    <source>
        <dbReference type="PROSITE" id="PS50928"/>
    </source>
</evidence>
<keyword evidence="5 6" id="KW-0472">Membrane</keyword>
<comment type="similarity">
    <text evidence="6">Belongs to the binding-protein-dependent transport system permease family.</text>
</comment>
<keyword evidence="3 6" id="KW-0812">Transmembrane</keyword>
<evidence type="ECO:0000313" key="8">
    <source>
        <dbReference type="EMBL" id="MFD0868216.1"/>
    </source>
</evidence>
<keyword evidence="2 6" id="KW-0813">Transport</keyword>
<evidence type="ECO:0000256" key="5">
    <source>
        <dbReference type="ARBA" id="ARBA00023136"/>
    </source>
</evidence>
<feature type="transmembrane region" description="Helical" evidence="6">
    <location>
        <begin position="67"/>
        <end position="94"/>
    </location>
</feature>
<dbReference type="SUPFAM" id="SSF161098">
    <property type="entry name" value="MetI-like"/>
    <property type="match status" value="1"/>
</dbReference>
<dbReference type="PANTHER" id="PTHR30177">
    <property type="entry name" value="GLYCINE BETAINE/L-PROLINE TRANSPORT SYSTEM PERMEASE PROTEIN PROW"/>
    <property type="match status" value="1"/>
</dbReference>
<feature type="transmembrane region" description="Helical" evidence="6">
    <location>
        <begin position="152"/>
        <end position="176"/>
    </location>
</feature>
<feature type="transmembrane region" description="Helical" evidence="6">
    <location>
        <begin position="182"/>
        <end position="204"/>
    </location>
</feature>
<name>A0ABW3D4R2_9BACL</name>
<evidence type="ECO:0000256" key="6">
    <source>
        <dbReference type="RuleBase" id="RU363032"/>
    </source>
</evidence>
<dbReference type="InterPro" id="IPR000515">
    <property type="entry name" value="MetI-like"/>
</dbReference>